<organism evidence="2 3">
    <name type="scientific">Bathymodiolus azoricus thioautotrophic gill symbiont</name>
    <dbReference type="NCBI Taxonomy" id="235205"/>
    <lineage>
        <taxon>Bacteria</taxon>
        <taxon>Pseudomonadati</taxon>
        <taxon>Pseudomonadota</taxon>
        <taxon>Gammaproteobacteria</taxon>
        <taxon>sulfur-oxidizing symbionts</taxon>
    </lineage>
</organism>
<dbReference type="STRING" id="235205.BAZSYMB_SCAFFOLD00046_3"/>
<dbReference type="GO" id="GO:0006007">
    <property type="term" value="P:glucose catabolic process"/>
    <property type="evidence" value="ECO:0007669"/>
    <property type="project" value="InterPro"/>
</dbReference>
<evidence type="ECO:0000313" key="2">
    <source>
        <dbReference type="EMBL" id="SEH81582.1"/>
    </source>
</evidence>
<name>A0A1H6L603_9GAMM</name>
<dbReference type="GO" id="GO:0004619">
    <property type="term" value="F:phosphoglycerate mutase activity"/>
    <property type="evidence" value="ECO:0007669"/>
    <property type="project" value="InterPro"/>
</dbReference>
<dbReference type="EMBL" id="CVUD02000161">
    <property type="protein sequence ID" value="SEH81582.1"/>
    <property type="molecule type" value="Genomic_DNA"/>
</dbReference>
<protein>
    <submittedName>
        <fullName evidence="2">[weak similarity to] phosphoglyceromutase,partial</fullName>
    </submittedName>
</protein>
<accession>A0A1H6L603</accession>
<dbReference type="Gene3D" id="3.40.720.10">
    <property type="entry name" value="Alkaline Phosphatase, subunit A"/>
    <property type="match status" value="1"/>
</dbReference>
<reference evidence="3" key="1">
    <citation type="submission" date="2016-06" db="EMBL/GenBank/DDBJ databases">
        <authorList>
            <person name="Petersen J."/>
            <person name="Sayavedra L."/>
        </authorList>
    </citation>
    <scope>NUCLEOTIDE SEQUENCE [LARGE SCALE GENOMIC DNA]</scope>
    <source>
        <strain evidence="3">BazSymB</strain>
    </source>
</reference>
<dbReference type="AlphaFoldDB" id="A0A1H6L603"/>
<dbReference type="PANTHER" id="PTHR31637:SF0">
    <property type="entry name" value="2,3-BISPHOSPHOGLYCERATE-INDEPENDENT PHOSPHOGLYCERATE MUTASE"/>
    <property type="match status" value="1"/>
</dbReference>
<dbReference type="InterPro" id="IPR005995">
    <property type="entry name" value="Pgm_bpd_ind"/>
</dbReference>
<dbReference type="InterPro" id="IPR006124">
    <property type="entry name" value="Metalloenzyme"/>
</dbReference>
<dbReference type="PANTHER" id="PTHR31637">
    <property type="entry name" value="2,3-BISPHOSPHOGLYCERATE-INDEPENDENT PHOSPHOGLYCERATE MUTASE"/>
    <property type="match status" value="1"/>
</dbReference>
<evidence type="ECO:0000313" key="3">
    <source>
        <dbReference type="Proteomes" id="UP000198559"/>
    </source>
</evidence>
<dbReference type="Pfam" id="PF01676">
    <property type="entry name" value="Metalloenzyme"/>
    <property type="match status" value="1"/>
</dbReference>
<dbReference type="SUPFAM" id="SSF53649">
    <property type="entry name" value="Alkaline phosphatase-like"/>
    <property type="match status" value="1"/>
</dbReference>
<evidence type="ECO:0000259" key="1">
    <source>
        <dbReference type="Pfam" id="PF01676"/>
    </source>
</evidence>
<proteinExistence type="predicted"/>
<dbReference type="InterPro" id="IPR017850">
    <property type="entry name" value="Alkaline_phosphatase_core_sf"/>
</dbReference>
<dbReference type="GO" id="GO:0030145">
    <property type="term" value="F:manganese ion binding"/>
    <property type="evidence" value="ECO:0007669"/>
    <property type="project" value="TreeGrafter"/>
</dbReference>
<feature type="domain" description="Metalloenzyme" evidence="1">
    <location>
        <begin position="9"/>
        <end position="52"/>
    </location>
</feature>
<dbReference type="Proteomes" id="UP000198559">
    <property type="component" value="Unassembled WGS sequence"/>
</dbReference>
<gene>
    <name evidence="2" type="ORF">BAZSYMB_SCAFFOLD00046_3</name>
</gene>
<sequence length="66" mass="6991">MVNPETGEVHTAHTNNPVPLIFVSGREAAIAEPKEGALSDVAPTLLLMMGVEQPDEMTGSSLLTFK</sequence>